<dbReference type="InterPro" id="IPR044442">
    <property type="entry name" value="RNAse_III_DSRM__animal"/>
</dbReference>
<dbReference type="CDD" id="cd19877">
    <property type="entry name" value="DSRM_RNAse_III_meta_like"/>
    <property type="match status" value="1"/>
</dbReference>
<dbReference type="Pfam" id="PF26050">
    <property type="entry name" value="Helical_CED_Drosha"/>
    <property type="match status" value="1"/>
</dbReference>
<name>A0ABQ9F466_TEGGR</name>
<evidence type="ECO:0000259" key="3">
    <source>
        <dbReference type="PROSITE" id="PS50142"/>
    </source>
</evidence>
<feature type="compositionally biased region" description="Basic and acidic residues" evidence="2">
    <location>
        <begin position="270"/>
        <end position="301"/>
    </location>
</feature>
<reference evidence="4 5" key="1">
    <citation type="submission" date="2022-12" db="EMBL/GenBank/DDBJ databases">
        <title>Chromosome-level genome of Tegillarca granosa.</title>
        <authorList>
            <person name="Kim J."/>
        </authorList>
    </citation>
    <scope>NUCLEOTIDE SEQUENCE [LARGE SCALE GENOMIC DNA]</scope>
    <source>
        <strain evidence="4">Teg-2019</strain>
        <tissue evidence="4">Adductor muscle</tissue>
    </source>
</reference>
<dbReference type="SUPFAM" id="SSF69065">
    <property type="entry name" value="RNase III domain-like"/>
    <property type="match status" value="1"/>
</dbReference>
<feature type="region of interest" description="Disordered" evidence="2">
    <location>
        <begin position="945"/>
        <end position="964"/>
    </location>
</feature>
<feature type="compositionally biased region" description="Acidic residues" evidence="2">
    <location>
        <begin position="416"/>
        <end position="440"/>
    </location>
</feature>
<keyword evidence="5" id="KW-1185">Reference proteome</keyword>
<gene>
    <name evidence="4" type="ORF">KUTeg_011436</name>
</gene>
<feature type="region of interest" description="Disordered" evidence="2">
    <location>
        <begin position="1"/>
        <end position="44"/>
    </location>
</feature>
<feature type="domain" description="RNase III" evidence="3">
    <location>
        <begin position="666"/>
        <end position="849"/>
    </location>
</feature>
<dbReference type="PANTHER" id="PTHR11207:SF0">
    <property type="entry name" value="RIBONUCLEASE 3"/>
    <property type="match status" value="1"/>
</dbReference>
<dbReference type="InterPro" id="IPR058938">
    <property type="entry name" value="Helical_CED_Drosha"/>
</dbReference>
<dbReference type="PROSITE" id="PS00517">
    <property type="entry name" value="RNASE_3_1"/>
    <property type="match status" value="1"/>
</dbReference>
<evidence type="ECO:0000313" key="5">
    <source>
        <dbReference type="Proteomes" id="UP001217089"/>
    </source>
</evidence>
<protein>
    <recommendedName>
        <fullName evidence="3">RNase III domain-containing protein</fullName>
    </recommendedName>
</protein>
<dbReference type="Gene3D" id="3.30.160.20">
    <property type="match status" value="1"/>
</dbReference>
<organism evidence="4 5">
    <name type="scientific">Tegillarca granosa</name>
    <name type="common">Malaysian cockle</name>
    <name type="synonym">Anadara granosa</name>
    <dbReference type="NCBI Taxonomy" id="220873"/>
    <lineage>
        <taxon>Eukaryota</taxon>
        <taxon>Metazoa</taxon>
        <taxon>Spiralia</taxon>
        <taxon>Lophotrochozoa</taxon>
        <taxon>Mollusca</taxon>
        <taxon>Bivalvia</taxon>
        <taxon>Autobranchia</taxon>
        <taxon>Pteriomorphia</taxon>
        <taxon>Arcoida</taxon>
        <taxon>Arcoidea</taxon>
        <taxon>Arcidae</taxon>
        <taxon>Tegillarca</taxon>
    </lineage>
</organism>
<dbReference type="PROSITE" id="PS50142">
    <property type="entry name" value="RNASE_3_2"/>
    <property type="match status" value="1"/>
</dbReference>
<dbReference type="InterPro" id="IPR036389">
    <property type="entry name" value="RNase_III_sf"/>
</dbReference>
<dbReference type="EMBL" id="JARBDR010000613">
    <property type="protein sequence ID" value="KAJ8310991.1"/>
    <property type="molecule type" value="Genomic_DNA"/>
</dbReference>
<feature type="compositionally biased region" description="Low complexity" evidence="2">
    <location>
        <begin position="256"/>
        <end position="269"/>
    </location>
</feature>
<dbReference type="SMART" id="SM00535">
    <property type="entry name" value="RIBOc"/>
    <property type="match status" value="1"/>
</dbReference>
<dbReference type="Pfam" id="PF14622">
    <property type="entry name" value="Ribonucleas_3_3"/>
    <property type="match status" value="1"/>
</dbReference>
<sequence>MAFRHNQRFPRNDGPRGMRFPGGPDPNNISPGPIRPGSPFMPQNHPFQGPGMVPPGNIRLPINPMPVPNLRLFNPNSAPPGIPVFDQMGAIPGPRQSIPRPENFQTPLPGPGPNAGGSIPGMFMGGSPNIIPNVGGPLQQFPGNLNMQIPPGPGQMGLMDPRATPPPLPGLQNINQQVHGFQSSLSPSDSSGHSNYSNKRRQGYQKQSPESRRYDRDDRPRSRDSSRTRDDRRTDKRSDTKRNSDRDSRDFRRRSPSGSSRGSMSISRSQSRDREDYREPYRDQRKRIRDDAADSSSPEKKRYFKRRNSRSPEPPTPCQSDEVEGQTSAKVTEEEIVDDTPAWIRCSPADLYFSRDKNGNLIGTKKMIDLEEKFEDELVERSKKVRESQPVVEEPPKPSISNLHHHHHHHHHGDSDSESSESSDSDSDEDDDKNGDDWLDELNRKKKHPYRLHEELWYNDPGETKNPTIIEHDNHEYIFEGFSLFSHTKLENVPVCKVIRFNIEYTVSFVEEKVPENFTINSLDLFSRFLFTEILELVDIDWKGSDGEENSCNRFHIMPRFARSLPGITNIIFHLLVFHYQKMWKQYVKFKHLLNSKPKVTFTDKQKLIQKEQYLQDLRMKSTMKREVTVEISSEGFMRTGIKSDITQHAMLIPVLLGHLRFHQALSVLEHNLEYKFKDRSLLQLALTHTSYKVNYGTNPDHARNSLSNCGMRQLEYGDRKIHYVHTRKRGINILINIMSRMGNKEELQSEIPHNERLEFLGDAVVEFISSVHLFFMFPWLEEGGLTTYRAAIVQNQHLAVLAKKLQLQNFMLYAHGPDLCHESDLRHAMANCFEALMAFIGALFVDKDIDFCRVFCNVCFFPRLKDFILNQDWNDPKSQLQQCCLTLRELDGGEPDIPVYKDERLATGVGHSIQQAEMAAATNALNERSELFPILAHQKRFLERKHKRKRHGRRGNASGKKRE</sequence>
<dbReference type="CDD" id="cd00593">
    <property type="entry name" value="RIBOc"/>
    <property type="match status" value="1"/>
</dbReference>
<feature type="region of interest" description="Disordered" evidence="2">
    <location>
        <begin position="381"/>
        <end position="440"/>
    </location>
</feature>
<dbReference type="Gene3D" id="1.10.1520.10">
    <property type="entry name" value="Ribonuclease III domain"/>
    <property type="match status" value="1"/>
</dbReference>
<feature type="compositionally biased region" description="Polar residues" evidence="2">
    <location>
        <begin position="172"/>
        <end position="182"/>
    </location>
</feature>
<dbReference type="InterPro" id="IPR000999">
    <property type="entry name" value="RNase_III_dom"/>
</dbReference>
<feature type="compositionally biased region" description="Basic residues" evidence="2">
    <location>
        <begin position="403"/>
        <end position="412"/>
    </location>
</feature>
<dbReference type="Proteomes" id="UP001217089">
    <property type="component" value="Unassembled WGS sequence"/>
</dbReference>
<feature type="compositionally biased region" description="Basic and acidic residues" evidence="2">
    <location>
        <begin position="209"/>
        <end position="250"/>
    </location>
</feature>
<comment type="caution">
    <text evidence="4">The sequence shown here is derived from an EMBL/GenBank/DDBJ whole genome shotgun (WGS) entry which is preliminary data.</text>
</comment>
<evidence type="ECO:0000256" key="1">
    <source>
        <dbReference type="ARBA" id="ARBA00022884"/>
    </source>
</evidence>
<evidence type="ECO:0000313" key="4">
    <source>
        <dbReference type="EMBL" id="KAJ8310991.1"/>
    </source>
</evidence>
<dbReference type="PANTHER" id="PTHR11207">
    <property type="entry name" value="RIBONUCLEASE III"/>
    <property type="match status" value="1"/>
</dbReference>
<feature type="compositionally biased region" description="Low complexity" evidence="2">
    <location>
        <begin position="183"/>
        <end position="194"/>
    </location>
</feature>
<accession>A0ABQ9F466</accession>
<feature type="region of interest" description="Disordered" evidence="2">
    <location>
        <begin position="148"/>
        <end position="341"/>
    </location>
</feature>
<evidence type="ECO:0000256" key="2">
    <source>
        <dbReference type="SAM" id="MobiDB-lite"/>
    </source>
</evidence>
<proteinExistence type="predicted"/>
<dbReference type="SUPFAM" id="SSF54768">
    <property type="entry name" value="dsRNA-binding domain-like"/>
    <property type="match status" value="1"/>
</dbReference>
<keyword evidence="1" id="KW-0694">RNA-binding</keyword>